<evidence type="ECO:0000256" key="4">
    <source>
        <dbReference type="ARBA" id="ARBA00022825"/>
    </source>
</evidence>
<dbReference type="RefSeq" id="WP_129610868.1">
    <property type="nucleotide sequence ID" value="NZ_UWOC01000181.1"/>
</dbReference>
<dbReference type="OrthoDB" id="9801421at2"/>
<keyword evidence="2" id="KW-0645">Protease</keyword>
<keyword evidence="4" id="KW-0720">Serine protease</keyword>
<keyword evidence="8" id="KW-0031">Aminopeptidase</keyword>
<dbReference type="GO" id="GO:0004252">
    <property type="term" value="F:serine-type endopeptidase activity"/>
    <property type="evidence" value="ECO:0007669"/>
    <property type="project" value="InterPro"/>
</dbReference>
<evidence type="ECO:0000313" key="8">
    <source>
        <dbReference type="EMBL" id="VCU10418.1"/>
    </source>
</evidence>
<dbReference type="InterPro" id="IPR023302">
    <property type="entry name" value="Pept_S9A_N"/>
</dbReference>
<evidence type="ECO:0000256" key="1">
    <source>
        <dbReference type="ARBA" id="ARBA00005228"/>
    </source>
</evidence>
<feature type="signal peptide" evidence="5">
    <location>
        <begin position="1"/>
        <end position="29"/>
    </location>
</feature>
<feature type="domain" description="Peptidase S9A N-terminal" evidence="7">
    <location>
        <begin position="45"/>
        <end position="455"/>
    </location>
</feature>
<dbReference type="PANTHER" id="PTHR11757:SF19">
    <property type="entry name" value="PROLYL ENDOPEPTIDASE-LIKE"/>
    <property type="match status" value="1"/>
</dbReference>
<dbReference type="InterPro" id="IPR029058">
    <property type="entry name" value="AB_hydrolase_fold"/>
</dbReference>
<dbReference type="Proteomes" id="UP000289200">
    <property type="component" value="Unassembled WGS sequence"/>
</dbReference>
<reference evidence="9" key="1">
    <citation type="submission" date="2018-10" db="EMBL/GenBank/DDBJ databases">
        <authorList>
            <person name="Peiro R."/>
            <person name="Begona"/>
            <person name="Cbmso G."/>
            <person name="Lopez M."/>
            <person name="Gonzalez S."/>
            <person name="Sacristan E."/>
            <person name="Castillo E."/>
        </authorList>
    </citation>
    <scope>NUCLEOTIDE SEQUENCE [LARGE SCALE GENOMIC DNA]</scope>
</reference>
<protein>
    <submittedName>
        <fullName evidence="8">Dipeptidyl aminopeptidase BI</fullName>
    </submittedName>
</protein>
<comment type="similarity">
    <text evidence="1">Belongs to the peptidase S9A family.</text>
</comment>
<evidence type="ECO:0000259" key="7">
    <source>
        <dbReference type="Pfam" id="PF02897"/>
    </source>
</evidence>
<gene>
    <name evidence="8" type="primary">dapb1_1</name>
    <name evidence="8" type="ORF">RHODGE_RHODGE_04014</name>
</gene>
<keyword evidence="5" id="KW-0732">Signal</keyword>
<evidence type="ECO:0000256" key="3">
    <source>
        <dbReference type="ARBA" id="ARBA00022801"/>
    </source>
</evidence>
<dbReference type="InterPro" id="IPR051543">
    <property type="entry name" value="Serine_Peptidase_S9A"/>
</dbReference>
<keyword evidence="9" id="KW-1185">Reference proteome</keyword>
<dbReference type="Pfam" id="PF02897">
    <property type="entry name" value="Peptidase_S9_N"/>
    <property type="match status" value="1"/>
</dbReference>
<dbReference type="SUPFAM" id="SSF53474">
    <property type="entry name" value="alpha/beta-Hydrolases"/>
    <property type="match status" value="1"/>
</dbReference>
<feature type="chain" id="PRO_5018582671" evidence="5">
    <location>
        <begin position="30"/>
        <end position="735"/>
    </location>
</feature>
<evidence type="ECO:0000259" key="6">
    <source>
        <dbReference type="Pfam" id="PF00326"/>
    </source>
</evidence>
<name>A0A3S4CJ11_9BRAD</name>
<organism evidence="8 9">
    <name type="scientific">Rhodoplanes serenus</name>
    <dbReference type="NCBI Taxonomy" id="200615"/>
    <lineage>
        <taxon>Bacteria</taxon>
        <taxon>Pseudomonadati</taxon>
        <taxon>Pseudomonadota</taxon>
        <taxon>Alphaproteobacteria</taxon>
        <taxon>Hyphomicrobiales</taxon>
        <taxon>Nitrobacteraceae</taxon>
        <taxon>Rhodoplanes</taxon>
    </lineage>
</organism>
<proteinExistence type="inferred from homology"/>
<evidence type="ECO:0000256" key="2">
    <source>
        <dbReference type="ARBA" id="ARBA00022670"/>
    </source>
</evidence>
<dbReference type="AlphaFoldDB" id="A0A3S4CJ11"/>
<comment type="caution">
    <text evidence="8">The sequence shown here is derived from an EMBL/GenBank/DDBJ whole genome shotgun (WGS) entry which is preliminary data.</text>
</comment>
<dbReference type="Pfam" id="PF00326">
    <property type="entry name" value="Peptidase_S9"/>
    <property type="match status" value="1"/>
</dbReference>
<dbReference type="InterPro" id="IPR001375">
    <property type="entry name" value="Peptidase_S9_cat"/>
</dbReference>
<dbReference type="PANTHER" id="PTHR11757">
    <property type="entry name" value="PROTEASE FAMILY S9A OLIGOPEPTIDASE"/>
    <property type="match status" value="1"/>
</dbReference>
<accession>A0A3S4CJ11</accession>
<evidence type="ECO:0000313" key="9">
    <source>
        <dbReference type="Proteomes" id="UP000289200"/>
    </source>
</evidence>
<dbReference type="GO" id="GO:0006508">
    <property type="term" value="P:proteolysis"/>
    <property type="evidence" value="ECO:0007669"/>
    <property type="project" value="UniProtKB-KW"/>
</dbReference>
<dbReference type="GO" id="GO:0004177">
    <property type="term" value="F:aminopeptidase activity"/>
    <property type="evidence" value="ECO:0007669"/>
    <property type="project" value="UniProtKB-KW"/>
</dbReference>
<dbReference type="InterPro" id="IPR002470">
    <property type="entry name" value="Peptidase_S9A"/>
</dbReference>
<dbReference type="Gene3D" id="3.40.50.1820">
    <property type="entry name" value="alpha/beta hydrolase"/>
    <property type="match status" value="1"/>
</dbReference>
<dbReference type="EMBL" id="UWOC01000181">
    <property type="protein sequence ID" value="VCU10418.1"/>
    <property type="molecule type" value="Genomic_DNA"/>
</dbReference>
<sequence>MRRSLGLVLIGLSLLGAALVAATAIPLRAADGPGTAAATPVLRPPVAPKIPTIIREPGGERTDPYHWLANRDDPAVLAHLAAENTYAESRLDPIRPLIDEIAGEMTARRAPRETSVPYRDGGFLYSRRFAEGAQYPVIVRRPDTPEGAAGAEPPEEIVLDVPALAAGHAMYRLGRWQPSPDGRRVAFMVDFSGDRQNRLFIRDIATGAVTEQGITDGAESFAFAADSTTLFHVRREPVTLRGFQVWRHRVGAPSDHDVLVYEERDPTFSVAVRRTKSRRYILIESEHEEASEIRYLAANDPDGTFRVVEPRRPSLRYDIDHVGDTFFIRTDLDAPDFRVMTAPEATPGAAHWRELITERPGHVLHRVEPFRDFVAVDEEHEGGIRIRVLRLADRREITVPLPAGIGVATTGFFFGGFGGNREPDSSVLRFRFSGPLQPERIYDFDMATGALTLRRDEPAPWLRPQDYRVERIAATAPDGETVPVTLVYKPALRRPGGNPTLVVGYGAYGYSQRPVFNETAFSLIDRGFVHVLAHVRGGHEKGERWHRDGRGLAKKNSFTDLIAIGETLIARGIADRRAMFARGGSAGGLLVGAVANMRPDLFAGIVAEVPFVDVLTTTSDPSVPLTTLEWVEWGNPQDPVQRAYIASYSPYDNIEAKAYPAMFVTSGFHDSQVRYVEPAKWVARLRERRTDTRELLFKTDMGAGHAGRSGRLGTVRESAEIAAWLVTRAGAAEPR</sequence>
<feature type="domain" description="Peptidase S9 prolyl oligopeptidase catalytic" evidence="6">
    <location>
        <begin position="516"/>
        <end position="729"/>
    </location>
</feature>
<dbReference type="PRINTS" id="PR00862">
    <property type="entry name" value="PROLIGOPTASE"/>
</dbReference>
<keyword evidence="3" id="KW-0378">Hydrolase</keyword>
<dbReference type="Gene3D" id="2.130.10.120">
    <property type="entry name" value="Prolyl oligopeptidase, N-terminal domain"/>
    <property type="match status" value="1"/>
</dbReference>
<evidence type="ECO:0000256" key="5">
    <source>
        <dbReference type="SAM" id="SignalP"/>
    </source>
</evidence>
<dbReference type="SUPFAM" id="SSF50993">
    <property type="entry name" value="Peptidase/esterase 'gauge' domain"/>
    <property type="match status" value="1"/>
</dbReference>